<gene>
    <name evidence="13" type="ORF">OBBRIDRAFT_799009</name>
</gene>
<comment type="subcellular location">
    <subcellularLocation>
        <location evidence="2">Secreted</location>
    </subcellularLocation>
</comment>
<protein>
    <recommendedName>
        <fullName evidence="10">Beta-xylanase</fullName>
        <ecNumber evidence="10">3.2.1.8</ecNumber>
    </recommendedName>
</protein>
<dbReference type="Gene3D" id="3.20.20.80">
    <property type="entry name" value="Glycosidases"/>
    <property type="match status" value="1"/>
</dbReference>
<dbReference type="PANTHER" id="PTHR31490:SF35">
    <property type="entry name" value="ENDO-1,4-BETA-XYLANASE"/>
    <property type="match status" value="1"/>
</dbReference>
<dbReference type="InterPro" id="IPR017853">
    <property type="entry name" value="GH"/>
</dbReference>
<name>A0A8E2DJ87_9APHY</name>
<keyword evidence="14" id="KW-1185">Reference proteome</keyword>
<accession>A0A8E2DJ87</accession>
<keyword evidence="6" id="KW-0858">Xylan degradation</keyword>
<dbReference type="GO" id="GO:0031176">
    <property type="term" value="F:endo-1,4-beta-xylanase activity"/>
    <property type="evidence" value="ECO:0007669"/>
    <property type="project" value="UniProtKB-EC"/>
</dbReference>
<keyword evidence="11" id="KW-0732">Signal</keyword>
<dbReference type="SMART" id="SM00633">
    <property type="entry name" value="Glyco_10"/>
    <property type="match status" value="1"/>
</dbReference>
<proteinExistence type="inferred from homology"/>
<dbReference type="PRINTS" id="PR00134">
    <property type="entry name" value="GLHYDRLASE10"/>
</dbReference>
<dbReference type="GO" id="GO:0005576">
    <property type="term" value="C:extracellular region"/>
    <property type="evidence" value="ECO:0007669"/>
    <property type="project" value="UniProtKB-SubCell"/>
</dbReference>
<reference evidence="13 14" key="1">
    <citation type="submission" date="2016-07" db="EMBL/GenBank/DDBJ databases">
        <title>Draft genome of the white-rot fungus Obba rivulosa 3A-2.</title>
        <authorList>
            <consortium name="DOE Joint Genome Institute"/>
            <person name="Miettinen O."/>
            <person name="Riley R."/>
            <person name="Acob R."/>
            <person name="Barry K."/>
            <person name="Cullen D."/>
            <person name="De Vries R."/>
            <person name="Hainaut M."/>
            <person name="Hatakka A."/>
            <person name="Henrissat B."/>
            <person name="Hilden K."/>
            <person name="Kuo R."/>
            <person name="Labutti K."/>
            <person name="Lipzen A."/>
            <person name="Makela M.R."/>
            <person name="Sandor L."/>
            <person name="Spatafora J.W."/>
            <person name="Grigoriev I.V."/>
            <person name="Hibbett D.S."/>
        </authorList>
    </citation>
    <scope>NUCLEOTIDE SEQUENCE [LARGE SCALE GENOMIC DNA]</scope>
    <source>
        <strain evidence="13 14">3A-2</strain>
    </source>
</reference>
<evidence type="ECO:0000256" key="7">
    <source>
        <dbReference type="ARBA" id="ARBA00022801"/>
    </source>
</evidence>
<evidence type="ECO:0000256" key="4">
    <source>
        <dbReference type="ARBA" id="ARBA00007495"/>
    </source>
</evidence>
<keyword evidence="5" id="KW-0964">Secreted</keyword>
<dbReference type="PANTHER" id="PTHR31490">
    <property type="entry name" value="GLYCOSYL HYDROLASE"/>
    <property type="match status" value="1"/>
</dbReference>
<dbReference type="InterPro" id="IPR044846">
    <property type="entry name" value="GH10"/>
</dbReference>
<evidence type="ECO:0000256" key="9">
    <source>
        <dbReference type="ARBA" id="ARBA00023326"/>
    </source>
</evidence>
<organism evidence="13 14">
    <name type="scientific">Obba rivulosa</name>
    <dbReference type="NCBI Taxonomy" id="1052685"/>
    <lineage>
        <taxon>Eukaryota</taxon>
        <taxon>Fungi</taxon>
        <taxon>Dikarya</taxon>
        <taxon>Basidiomycota</taxon>
        <taxon>Agaricomycotina</taxon>
        <taxon>Agaricomycetes</taxon>
        <taxon>Polyporales</taxon>
        <taxon>Gelatoporiaceae</taxon>
        <taxon>Obba</taxon>
    </lineage>
</organism>
<dbReference type="AlphaFoldDB" id="A0A8E2DJ87"/>
<evidence type="ECO:0000313" key="13">
    <source>
        <dbReference type="EMBL" id="OCH84508.1"/>
    </source>
</evidence>
<dbReference type="GO" id="GO:0045493">
    <property type="term" value="P:xylan catabolic process"/>
    <property type="evidence" value="ECO:0007669"/>
    <property type="project" value="UniProtKB-KW"/>
</dbReference>
<dbReference type="EMBL" id="KV722664">
    <property type="protein sequence ID" value="OCH84508.1"/>
    <property type="molecule type" value="Genomic_DNA"/>
</dbReference>
<dbReference type="Pfam" id="PF00331">
    <property type="entry name" value="Glyco_hydro_10"/>
    <property type="match status" value="1"/>
</dbReference>
<feature type="domain" description="GH10" evidence="12">
    <location>
        <begin position="35"/>
        <end position="352"/>
    </location>
</feature>
<dbReference type="PROSITE" id="PS51760">
    <property type="entry name" value="GH10_2"/>
    <property type="match status" value="1"/>
</dbReference>
<dbReference type="Proteomes" id="UP000250043">
    <property type="component" value="Unassembled WGS sequence"/>
</dbReference>
<evidence type="ECO:0000256" key="8">
    <source>
        <dbReference type="ARBA" id="ARBA00023277"/>
    </source>
</evidence>
<evidence type="ECO:0000256" key="1">
    <source>
        <dbReference type="ARBA" id="ARBA00000681"/>
    </source>
</evidence>
<keyword evidence="10" id="KW-0326">Glycosidase</keyword>
<evidence type="ECO:0000256" key="2">
    <source>
        <dbReference type="ARBA" id="ARBA00004613"/>
    </source>
</evidence>
<evidence type="ECO:0000256" key="6">
    <source>
        <dbReference type="ARBA" id="ARBA00022651"/>
    </source>
</evidence>
<evidence type="ECO:0000256" key="10">
    <source>
        <dbReference type="RuleBase" id="RU361174"/>
    </source>
</evidence>
<dbReference type="OrthoDB" id="3055998at2759"/>
<dbReference type="InterPro" id="IPR001000">
    <property type="entry name" value="GH10_dom"/>
</dbReference>
<dbReference type="EC" id="3.2.1.8" evidence="10"/>
<keyword evidence="7 10" id="KW-0378">Hydrolase</keyword>
<comment type="pathway">
    <text evidence="3">Glycan degradation; xylan degradation.</text>
</comment>
<evidence type="ECO:0000313" key="14">
    <source>
        <dbReference type="Proteomes" id="UP000250043"/>
    </source>
</evidence>
<comment type="catalytic activity">
    <reaction evidence="1 10">
        <text>Endohydrolysis of (1-&gt;4)-beta-D-xylosidic linkages in xylans.</text>
        <dbReference type="EC" id="3.2.1.8"/>
    </reaction>
</comment>
<sequence>MYAITNLLALTALCGAAAASPTPAASASSAFPTATSVVAGLHAVAKTAGKLYFGTATDNPELTDTPYVAILDDNMMFGQITAANSMKWDATEPEQGVFTFDQGDVIRNLAQGNGQLLRGHNCVWHEQLPDWVAFGTFTSDELISIVENHCGTLVGHYTGQMYAWDVINEAFNDDGTFQQDIFFNTTGTAYIPAALNAARATDPNAKLYINEFNIEFAGPKATALQNLIKELQSEGVPIDGVGFQSHFIVGEVPTDLVANFQTFVDLDVEFAITELDVRMTLPETDALLAQQKKDYETVINACVAFPECVGVTVWDFTDTFSWVPGAFPGQGAACPWDDNLVRKPAFDGIVTGFQSA</sequence>
<evidence type="ECO:0000259" key="12">
    <source>
        <dbReference type="PROSITE" id="PS51760"/>
    </source>
</evidence>
<dbReference type="SUPFAM" id="SSF51445">
    <property type="entry name" value="(Trans)glycosidases"/>
    <property type="match status" value="1"/>
</dbReference>
<evidence type="ECO:0000256" key="11">
    <source>
        <dbReference type="SAM" id="SignalP"/>
    </source>
</evidence>
<keyword evidence="9 10" id="KW-0624">Polysaccharide degradation</keyword>
<feature type="chain" id="PRO_5034815568" description="Beta-xylanase" evidence="11">
    <location>
        <begin position="20"/>
        <end position="356"/>
    </location>
</feature>
<comment type="similarity">
    <text evidence="4 10">Belongs to the glycosyl hydrolase 10 (cellulase F) family.</text>
</comment>
<evidence type="ECO:0000256" key="3">
    <source>
        <dbReference type="ARBA" id="ARBA00004851"/>
    </source>
</evidence>
<feature type="signal peptide" evidence="11">
    <location>
        <begin position="1"/>
        <end position="19"/>
    </location>
</feature>
<evidence type="ECO:0000256" key="5">
    <source>
        <dbReference type="ARBA" id="ARBA00022525"/>
    </source>
</evidence>
<keyword evidence="8 10" id="KW-0119">Carbohydrate metabolism</keyword>